<reference evidence="1" key="2">
    <citation type="journal article" date="2016" name="Fungal Biol.">
        <title>Ochratoxin A production by Penicillium thymicola.</title>
        <authorList>
            <person name="Nguyen H.D.T."/>
            <person name="McMullin D.R."/>
            <person name="Ponomareva E."/>
            <person name="Riley R."/>
            <person name="Pomraning K.R."/>
            <person name="Baker S.E."/>
            <person name="Seifert K.A."/>
        </authorList>
    </citation>
    <scope>NUCLEOTIDE SEQUENCE</scope>
    <source>
        <strain evidence="1">DAOM 180753</strain>
    </source>
</reference>
<evidence type="ECO:0000313" key="2">
    <source>
        <dbReference type="Proteomes" id="UP001227192"/>
    </source>
</evidence>
<name>A0AAI9X4Q4_PENTH</name>
<dbReference type="EMBL" id="LACB01000388">
    <property type="protein sequence ID" value="KAJ9483896.1"/>
    <property type="molecule type" value="Genomic_DNA"/>
</dbReference>
<sequence>MAVVIPRRYISMNTQLTQLHCRHSGLSSFQFCCIGVCVVGSAVGQLLKRSVERGRARRQSKRKVKSHQVNGLYIHGYVVGS</sequence>
<proteinExistence type="predicted"/>
<dbReference type="AlphaFoldDB" id="A0AAI9X4Q4"/>
<protein>
    <submittedName>
        <fullName evidence="1">Uncharacterized protein</fullName>
    </submittedName>
</protein>
<evidence type="ECO:0000313" key="1">
    <source>
        <dbReference type="EMBL" id="KAJ9483896.1"/>
    </source>
</evidence>
<gene>
    <name evidence="1" type="ORF">VN97_g9495</name>
</gene>
<dbReference type="Proteomes" id="UP001227192">
    <property type="component" value="Unassembled WGS sequence"/>
</dbReference>
<reference evidence="1" key="1">
    <citation type="submission" date="2015-06" db="EMBL/GenBank/DDBJ databases">
        <authorList>
            <person name="Nguyen H."/>
        </authorList>
    </citation>
    <scope>NUCLEOTIDE SEQUENCE</scope>
    <source>
        <strain evidence="1">DAOM 180753</strain>
    </source>
</reference>
<organism evidence="1 2">
    <name type="scientific">Penicillium thymicola</name>
    <dbReference type="NCBI Taxonomy" id="293382"/>
    <lineage>
        <taxon>Eukaryota</taxon>
        <taxon>Fungi</taxon>
        <taxon>Dikarya</taxon>
        <taxon>Ascomycota</taxon>
        <taxon>Pezizomycotina</taxon>
        <taxon>Eurotiomycetes</taxon>
        <taxon>Eurotiomycetidae</taxon>
        <taxon>Eurotiales</taxon>
        <taxon>Aspergillaceae</taxon>
        <taxon>Penicillium</taxon>
    </lineage>
</organism>
<comment type="caution">
    <text evidence="1">The sequence shown here is derived from an EMBL/GenBank/DDBJ whole genome shotgun (WGS) entry which is preliminary data.</text>
</comment>
<keyword evidence="2" id="KW-1185">Reference proteome</keyword>
<accession>A0AAI9X4Q4</accession>